<keyword evidence="3" id="KW-1185">Reference proteome</keyword>
<dbReference type="Proteomes" id="UP000625316">
    <property type="component" value="Unassembled WGS sequence"/>
</dbReference>
<comment type="caution">
    <text evidence="2">The sequence shown here is derived from an EMBL/GenBank/DDBJ whole genome shotgun (WGS) entry which is preliminary data.</text>
</comment>
<evidence type="ECO:0000313" key="3">
    <source>
        <dbReference type="Proteomes" id="UP000625316"/>
    </source>
</evidence>
<feature type="chain" id="PRO_5037150321" evidence="1">
    <location>
        <begin position="29"/>
        <end position="172"/>
    </location>
</feature>
<reference evidence="2" key="1">
    <citation type="submission" date="2020-10" db="EMBL/GenBank/DDBJ databases">
        <authorList>
            <person name="Castelo-Branco R."/>
            <person name="Eusebio N."/>
            <person name="Adriana R."/>
            <person name="Vieira A."/>
            <person name="Brugerolle De Fraissinette N."/>
            <person name="Rezende De Castro R."/>
            <person name="Schneider M.P."/>
            <person name="Vasconcelos V."/>
            <person name="Leao P.N."/>
        </authorList>
    </citation>
    <scope>NUCLEOTIDE SEQUENCE</scope>
    <source>
        <strain evidence="2">LEGE 11480</strain>
    </source>
</reference>
<evidence type="ECO:0000256" key="1">
    <source>
        <dbReference type="SAM" id="SignalP"/>
    </source>
</evidence>
<dbReference type="EMBL" id="JADEXQ010000021">
    <property type="protein sequence ID" value="MBE9029768.1"/>
    <property type="molecule type" value="Genomic_DNA"/>
</dbReference>
<protein>
    <submittedName>
        <fullName evidence="2">Uncharacterized protein</fullName>
    </submittedName>
</protein>
<feature type="signal peptide" evidence="1">
    <location>
        <begin position="1"/>
        <end position="28"/>
    </location>
</feature>
<keyword evidence="1" id="KW-0732">Signal</keyword>
<evidence type="ECO:0000313" key="2">
    <source>
        <dbReference type="EMBL" id="MBE9029768.1"/>
    </source>
</evidence>
<sequence>MFRQFAPIAALALTAAPLLPLNNNVATAQPSNQNAPQLIASAKKNSCVKVRLDRYKYRGEGKRRIKKRVIKRKFSVIPVLRTKVRHVHFDKLFFDWHVDCYNQNRPPYVVNVTSYYGPRRFTAKYRGTASQYVFKTRKPRKYRGRKPDFVKIKISVVGNKGRYHYRSGKLRF</sequence>
<organism evidence="2 3">
    <name type="scientific">Romeriopsis navalis LEGE 11480</name>
    <dbReference type="NCBI Taxonomy" id="2777977"/>
    <lineage>
        <taxon>Bacteria</taxon>
        <taxon>Bacillati</taxon>
        <taxon>Cyanobacteriota</taxon>
        <taxon>Cyanophyceae</taxon>
        <taxon>Leptolyngbyales</taxon>
        <taxon>Leptolyngbyaceae</taxon>
        <taxon>Romeriopsis</taxon>
        <taxon>Romeriopsis navalis</taxon>
    </lineage>
</organism>
<proteinExistence type="predicted"/>
<accession>A0A928VL70</accession>
<name>A0A928VL70_9CYAN</name>
<gene>
    <name evidence="2" type="ORF">IQ266_08515</name>
</gene>
<dbReference type="RefSeq" id="WP_264324587.1">
    <property type="nucleotide sequence ID" value="NZ_JADEXQ010000021.1"/>
</dbReference>
<dbReference type="AlphaFoldDB" id="A0A928VL70"/>